<reference evidence="1" key="1">
    <citation type="submission" date="2021-05" db="EMBL/GenBank/DDBJ databases">
        <authorList>
            <person name="Scholz U."/>
            <person name="Mascher M."/>
            <person name="Fiebig A."/>
        </authorList>
    </citation>
    <scope>NUCLEOTIDE SEQUENCE [LARGE SCALE GENOMIC DNA]</scope>
</reference>
<dbReference type="Proteomes" id="UP001732700">
    <property type="component" value="Chromosome 3D"/>
</dbReference>
<protein>
    <submittedName>
        <fullName evidence="1">Uncharacterized protein</fullName>
    </submittedName>
</protein>
<name>A0ACD5VXZ1_AVESA</name>
<dbReference type="EnsemblPlants" id="AVESA.00010b.r2.3DG0525370.1">
    <property type="protein sequence ID" value="AVESA.00010b.r2.3DG0525370.1.CDS"/>
    <property type="gene ID" value="AVESA.00010b.r2.3DG0525370"/>
</dbReference>
<evidence type="ECO:0000313" key="1">
    <source>
        <dbReference type="EnsemblPlants" id="AVESA.00010b.r2.3DG0525370.1.CDS"/>
    </source>
</evidence>
<organism evidence="1 2">
    <name type="scientific">Avena sativa</name>
    <name type="common">Oat</name>
    <dbReference type="NCBI Taxonomy" id="4498"/>
    <lineage>
        <taxon>Eukaryota</taxon>
        <taxon>Viridiplantae</taxon>
        <taxon>Streptophyta</taxon>
        <taxon>Embryophyta</taxon>
        <taxon>Tracheophyta</taxon>
        <taxon>Spermatophyta</taxon>
        <taxon>Magnoliopsida</taxon>
        <taxon>Liliopsida</taxon>
        <taxon>Poales</taxon>
        <taxon>Poaceae</taxon>
        <taxon>BOP clade</taxon>
        <taxon>Pooideae</taxon>
        <taxon>Poodae</taxon>
        <taxon>Poeae</taxon>
        <taxon>Poeae Chloroplast Group 1 (Aveneae type)</taxon>
        <taxon>Aveninae</taxon>
        <taxon>Avena</taxon>
    </lineage>
</organism>
<reference evidence="1" key="2">
    <citation type="submission" date="2025-09" db="UniProtKB">
        <authorList>
            <consortium name="EnsemblPlants"/>
        </authorList>
    </citation>
    <scope>IDENTIFICATION</scope>
</reference>
<accession>A0ACD5VXZ1</accession>
<sequence>MMQLRRPFDLSAVGSLLITLSGSVPATVRVTGRWYRSAMEKELLALIAFPVILLRHEDILLYKKKNHPREHIRVSLHTTRETMPKRKKALDADGLVGGRTVKRRHRHLYLVMDDWESGYTIRKVDLSSESSSDSDDSDDGLSDAHVINNKTEQPEPPAVIRLEATHSRCDFFAAIGTKIMVTNPVITSPLERERNHVFPVFDVHTRVLSFGPQPKTVPSAPIYFPVIDKIFCLDDGRSEILFLPPRDEVEPGKWLWSWSELPKPPFRRFRVTSHAVHPDGRTIFVSVKRRATAATFTFDTGLPDYVEWKRHGEWILPFSGRAYFDRELDAWVGLSGDPDALGHLCSCTVPPIDAADGAGNMQSPAWKVSKEKVFCEDSSSETHMGATLVYMGGRSQFCLVQCLSIDESCDADYKLEEEEDGPQPCRNVLRLTTFSLKYDKNGDLRTTSRRVRSYKFATAKSYYSFLANPVAFWM</sequence>
<keyword evidence="2" id="KW-1185">Reference proteome</keyword>
<proteinExistence type="predicted"/>
<evidence type="ECO:0000313" key="2">
    <source>
        <dbReference type="Proteomes" id="UP001732700"/>
    </source>
</evidence>